<feature type="signal peptide" evidence="12">
    <location>
        <begin position="1"/>
        <end position="20"/>
    </location>
</feature>
<feature type="compositionally biased region" description="Pro residues" evidence="11">
    <location>
        <begin position="413"/>
        <end position="429"/>
    </location>
</feature>
<dbReference type="PANTHER" id="PTHR11633:SF2">
    <property type="entry name" value="PLATELET-DERIVED GROWTH FACTOR SUBUNIT B"/>
    <property type="match status" value="1"/>
</dbReference>
<feature type="compositionally biased region" description="Basic residues" evidence="11">
    <location>
        <begin position="377"/>
        <end position="395"/>
    </location>
</feature>
<dbReference type="Pfam" id="PF04692">
    <property type="entry name" value="PDGF_N"/>
    <property type="match status" value="1"/>
</dbReference>
<evidence type="ECO:0000256" key="6">
    <source>
        <dbReference type="ARBA" id="ARBA00032481"/>
    </source>
</evidence>
<feature type="domain" description="Platelet-derived growth factor (PDGF) family profile" evidence="13">
    <location>
        <begin position="73"/>
        <end position="176"/>
    </location>
</feature>
<dbReference type="GO" id="GO:0051781">
    <property type="term" value="P:positive regulation of cell division"/>
    <property type="evidence" value="ECO:0007669"/>
    <property type="project" value="UniProtKB-KW"/>
</dbReference>
<dbReference type="SMART" id="SM00141">
    <property type="entry name" value="PDGF"/>
    <property type="match status" value="1"/>
</dbReference>
<sequence length="461" mass="51999">MNSWVLQLVLLAAFLRFGCPEGDPLPAALVELVRNSPITSIQDLQLLLLSDSVEEDPDSRPDRELHSNNTFSRLPRSLEAEPAQQALCKVRTEVLEVTRTMLDRRNADFMLWPPCVEVQRCSGCCNARTLQCVPVITQTRHLQVMKIQYASQRPLYDKAVISVQDHVECRCQTVALAKTVKTTPKKAHPRRQPPNHPLTRARSKEELHRQDELKWNQNFGPDERQARLPQGRGFGPRGGNALPGHARSLESQTGRPPQQVPLGALNLTEQWEEQERALLTGLGLRRPPQDTGEQGPQENGLNGTENATRGRRRGPHRDRAGPSRDVAGALSETRHPQTQAERGAGRAGEQVALEQEREALLALQRELDEENRRIRVLQRQHHQQHQQHHHPHHPTQAHTTTQATVTAPLPSTTRPPPTTQAPPIPPVRTPPRKAPPRKAPPRRRTRKNRRMSKAAMRAMLM</sequence>
<keyword evidence="3 10" id="KW-0339">Growth factor</keyword>
<feature type="region of interest" description="Disordered" evidence="11">
    <location>
        <begin position="180"/>
        <end position="261"/>
    </location>
</feature>
<comment type="caution">
    <text evidence="14">The sequence shown here is derived from an EMBL/GenBank/DDBJ whole genome shotgun (WGS) entry which is preliminary data.</text>
</comment>
<evidence type="ECO:0000256" key="10">
    <source>
        <dbReference type="RuleBase" id="RU003818"/>
    </source>
</evidence>
<dbReference type="GO" id="GO:0048008">
    <property type="term" value="P:platelet-derived growth factor receptor signaling pathway"/>
    <property type="evidence" value="ECO:0007669"/>
    <property type="project" value="TreeGrafter"/>
</dbReference>
<dbReference type="GO" id="GO:0008284">
    <property type="term" value="P:positive regulation of cell population proliferation"/>
    <property type="evidence" value="ECO:0007669"/>
    <property type="project" value="TreeGrafter"/>
</dbReference>
<feature type="compositionally biased region" description="Basic residues" evidence="11">
    <location>
        <begin position="430"/>
        <end position="452"/>
    </location>
</feature>
<dbReference type="Proteomes" id="UP001152803">
    <property type="component" value="Unassembled WGS sequence"/>
</dbReference>
<dbReference type="CDD" id="cd00135">
    <property type="entry name" value="PDGF"/>
    <property type="match status" value="1"/>
</dbReference>
<keyword evidence="15" id="KW-1185">Reference proteome</keyword>
<dbReference type="GO" id="GO:0051897">
    <property type="term" value="P:positive regulation of phosphatidylinositol 3-kinase/protein kinase B signal transduction"/>
    <property type="evidence" value="ECO:0007669"/>
    <property type="project" value="TreeGrafter"/>
</dbReference>
<comment type="similarity">
    <text evidence="1 10">Belongs to the PDGF/VEGF growth factor family.</text>
</comment>
<proteinExistence type="inferred from homology"/>
<dbReference type="GO" id="GO:0005161">
    <property type="term" value="F:platelet-derived growth factor receptor binding"/>
    <property type="evidence" value="ECO:0007669"/>
    <property type="project" value="TreeGrafter"/>
</dbReference>
<evidence type="ECO:0000256" key="4">
    <source>
        <dbReference type="ARBA" id="ARBA00023246"/>
    </source>
</evidence>
<dbReference type="AlphaFoldDB" id="A0A9Q1D027"/>
<evidence type="ECO:0000256" key="7">
    <source>
        <dbReference type="ARBA" id="ARBA00032702"/>
    </source>
</evidence>
<evidence type="ECO:0000256" key="2">
    <source>
        <dbReference type="ARBA" id="ARBA00018117"/>
    </source>
</evidence>
<dbReference type="InterPro" id="IPR023581">
    <property type="entry name" value="PD_growth_factor_CS"/>
</dbReference>
<dbReference type="GO" id="GO:0030335">
    <property type="term" value="P:positive regulation of cell migration"/>
    <property type="evidence" value="ECO:0007669"/>
    <property type="project" value="TreeGrafter"/>
</dbReference>
<evidence type="ECO:0000256" key="9">
    <source>
        <dbReference type="ARBA" id="ARBA00046967"/>
    </source>
</evidence>
<evidence type="ECO:0000256" key="8">
    <source>
        <dbReference type="ARBA" id="ARBA00046258"/>
    </source>
</evidence>
<comment type="function">
    <text evidence="8">Growth factor that plays an essential role in the regulation of embryonic development, cell proliferation, cell migration, survival and chemotaxis. Potent mitogen for cells of mesenchymal origin. Required for normal proliferation and recruitment of pericytes and vascular smooth muscle cells in the central nervous system, skin, lung, heart and placenta. Required for normal blood vessel development, and for normal development of kidney glomeruli. Plays an important role in wound healing. Signaling is modulated by the formation of heterodimers with PDGFA.</text>
</comment>
<dbReference type="FunFam" id="2.10.90.10:FF:000041">
    <property type="entry name" value="Platelet-derived growth factor beta polypeptide b"/>
    <property type="match status" value="1"/>
</dbReference>
<dbReference type="PROSITE" id="PS00249">
    <property type="entry name" value="PDGF_1"/>
    <property type="match status" value="1"/>
</dbReference>
<dbReference type="SUPFAM" id="SSF57501">
    <property type="entry name" value="Cystine-knot cytokines"/>
    <property type="match status" value="1"/>
</dbReference>
<comment type="subunit">
    <text evidence="9">Antiparallel homodimer; disulfide-linked. Antiparallel heterodimer with PDGFA; disulfide-linked. The PDGFB homodimer interacts with PDGFRA and PDGFRB homodimers, and with heterodimers formed by PDGFRA and PDGFRB. The heterodimer composed of PDGFA and PDGFB interacts with PDGFRB homodimers, and with heterodimers formed by PDGFRA and PDGFRB. Interacts with XLKD1. Interacts with LRP1. Interacts with SORL1 (via the N-terminal ectodomain). Interacts with CD82; this interaction inhibits PDGFB-mediated signaling pathway.</text>
</comment>
<evidence type="ECO:0000256" key="3">
    <source>
        <dbReference type="ARBA" id="ARBA00023030"/>
    </source>
</evidence>
<dbReference type="PANTHER" id="PTHR11633">
    <property type="entry name" value="PLATELET-DERIVED GROWTH FACTOR"/>
    <property type="match status" value="1"/>
</dbReference>
<dbReference type="PROSITE" id="PS50278">
    <property type="entry name" value="PDGF_2"/>
    <property type="match status" value="1"/>
</dbReference>
<dbReference type="GO" id="GO:0005615">
    <property type="term" value="C:extracellular space"/>
    <property type="evidence" value="ECO:0007669"/>
    <property type="project" value="TreeGrafter"/>
</dbReference>
<evidence type="ECO:0000256" key="12">
    <source>
        <dbReference type="SAM" id="SignalP"/>
    </source>
</evidence>
<evidence type="ECO:0000256" key="1">
    <source>
        <dbReference type="ARBA" id="ARBA00006686"/>
    </source>
</evidence>
<dbReference type="InterPro" id="IPR006782">
    <property type="entry name" value="PDGF_N"/>
</dbReference>
<feature type="chain" id="PRO_5040265156" description="Platelet-derived growth factor subunit B" evidence="12">
    <location>
        <begin position="21"/>
        <end position="461"/>
    </location>
</feature>
<accession>A0A9Q1D027</accession>
<dbReference type="GO" id="GO:0016020">
    <property type="term" value="C:membrane"/>
    <property type="evidence" value="ECO:0007669"/>
    <property type="project" value="InterPro"/>
</dbReference>
<keyword evidence="4" id="KW-0497">Mitogen</keyword>
<keyword evidence="12" id="KW-0732">Signal</keyword>
<dbReference type="InterPro" id="IPR000072">
    <property type="entry name" value="PDGF/VEGF_dom"/>
</dbReference>
<feature type="compositionally biased region" description="Basic and acidic residues" evidence="11">
    <location>
        <begin position="202"/>
        <end position="214"/>
    </location>
</feature>
<evidence type="ECO:0000313" key="14">
    <source>
        <dbReference type="EMBL" id="KAJ8254385.1"/>
    </source>
</evidence>
<dbReference type="EMBL" id="JAFJMO010000016">
    <property type="protein sequence ID" value="KAJ8254385.1"/>
    <property type="molecule type" value="Genomic_DNA"/>
</dbReference>
<feature type="compositionally biased region" description="Polar residues" evidence="11">
    <location>
        <begin position="291"/>
        <end position="307"/>
    </location>
</feature>
<dbReference type="GO" id="GO:0008083">
    <property type="term" value="F:growth factor activity"/>
    <property type="evidence" value="ECO:0007669"/>
    <property type="project" value="UniProtKB-KW"/>
</dbReference>
<dbReference type="GO" id="GO:0070374">
    <property type="term" value="P:positive regulation of ERK1 and ERK2 cascade"/>
    <property type="evidence" value="ECO:0007669"/>
    <property type="project" value="TreeGrafter"/>
</dbReference>
<dbReference type="Pfam" id="PF00341">
    <property type="entry name" value="PDGF"/>
    <property type="match status" value="1"/>
</dbReference>
<gene>
    <name evidence="14" type="ORF">COCON_G00209970</name>
</gene>
<feature type="compositionally biased region" description="Low complexity" evidence="11">
    <location>
        <begin position="396"/>
        <end position="412"/>
    </location>
</feature>
<evidence type="ECO:0000259" key="13">
    <source>
        <dbReference type="PROSITE" id="PS50278"/>
    </source>
</evidence>
<name>A0A9Q1D027_CONCO</name>
<dbReference type="InterPro" id="IPR029034">
    <property type="entry name" value="Cystine-knot_cytokine"/>
</dbReference>
<evidence type="ECO:0000256" key="11">
    <source>
        <dbReference type="SAM" id="MobiDB-lite"/>
    </source>
</evidence>
<dbReference type="Gene3D" id="2.10.90.10">
    <property type="entry name" value="Cystine-knot cytokines"/>
    <property type="match status" value="1"/>
</dbReference>
<dbReference type="OrthoDB" id="8878063at2759"/>
<feature type="compositionally biased region" description="Basic residues" evidence="11">
    <location>
        <begin position="183"/>
        <end position="193"/>
    </location>
</feature>
<feature type="region of interest" description="Disordered" evidence="11">
    <location>
        <begin position="377"/>
        <end position="461"/>
    </location>
</feature>
<organism evidence="14 15">
    <name type="scientific">Conger conger</name>
    <name type="common">Conger eel</name>
    <name type="synonym">Muraena conger</name>
    <dbReference type="NCBI Taxonomy" id="82655"/>
    <lineage>
        <taxon>Eukaryota</taxon>
        <taxon>Metazoa</taxon>
        <taxon>Chordata</taxon>
        <taxon>Craniata</taxon>
        <taxon>Vertebrata</taxon>
        <taxon>Euteleostomi</taxon>
        <taxon>Actinopterygii</taxon>
        <taxon>Neopterygii</taxon>
        <taxon>Teleostei</taxon>
        <taxon>Anguilliformes</taxon>
        <taxon>Congridae</taxon>
        <taxon>Conger</taxon>
    </lineage>
</organism>
<evidence type="ECO:0000313" key="15">
    <source>
        <dbReference type="Proteomes" id="UP001152803"/>
    </source>
</evidence>
<evidence type="ECO:0000256" key="5">
    <source>
        <dbReference type="ARBA" id="ARBA00031888"/>
    </source>
</evidence>
<feature type="region of interest" description="Disordered" evidence="11">
    <location>
        <begin position="283"/>
        <end position="350"/>
    </location>
</feature>
<protein>
    <recommendedName>
        <fullName evidence="2">Platelet-derived growth factor subunit B</fullName>
    </recommendedName>
    <alternativeName>
        <fullName evidence="5">PDGF-2</fullName>
    </alternativeName>
    <alternativeName>
        <fullName evidence="6">Platelet-derived growth factor B chain</fullName>
    </alternativeName>
    <alternativeName>
        <fullName evidence="7">Platelet-derived growth factor beta polypeptide</fullName>
    </alternativeName>
</protein>
<reference evidence="14" key="1">
    <citation type="journal article" date="2023" name="Science">
        <title>Genome structures resolve the early diversification of teleost fishes.</title>
        <authorList>
            <person name="Parey E."/>
            <person name="Louis A."/>
            <person name="Montfort J."/>
            <person name="Bouchez O."/>
            <person name="Roques C."/>
            <person name="Iampietro C."/>
            <person name="Lluch J."/>
            <person name="Castinel A."/>
            <person name="Donnadieu C."/>
            <person name="Desvignes T."/>
            <person name="Floi Bucao C."/>
            <person name="Jouanno E."/>
            <person name="Wen M."/>
            <person name="Mejri S."/>
            <person name="Dirks R."/>
            <person name="Jansen H."/>
            <person name="Henkel C."/>
            <person name="Chen W.J."/>
            <person name="Zahm M."/>
            <person name="Cabau C."/>
            <person name="Klopp C."/>
            <person name="Thompson A.W."/>
            <person name="Robinson-Rechavi M."/>
            <person name="Braasch I."/>
            <person name="Lecointre G."/>
            <person name="Bobe J."/>
            <person name="Postlethwait J.H."/>
            <person name="Berthelot C."/>
            <person name="Roest Crollius H."/>
            <person name="Guiguen Y."/>
        </authorList>
    </citation>
    <scope>NUCLEOTIDE SEQUENCE</scope>
    <source>
        <strain evidence="14">Concon-B</strain>
    </source>
</reference>